<feature type="region of interest" description="Disordered" evidence="2">
    <location>
        <begin position="323"/>
        <end position="343"/>
    </location>
</feature>
<name>A0A841U8I0_9BACL</name>
<keyword evidence="1" id="KW-0175">Coiled coil</keyword>
<evidence type="ECO:0000313" key="6">
    <source>
        <dbReference type="Proteomes" id="UP000553776"/>
    </source>
</evidence>
<evidence type="ECO:0000256" key="3">
    <source>
        <dbReference type="SAM" id="Phobius"/>
    </source>
</evidence>
<gene>
    <name evidence="5" type="ORF">H7B90_32005</name>
</gene>
<dbReference type="Proteomes" id="UP000553776">
    <property type="component" value="Unassembled WGS sequence"/>
</dbReference>
<keyword evidence="3" id="KW-0472">Membrane</keyword>
<accession>A0A841U8I0</accession>
<dbReference type="EMBL" id="JACJVR010000163">
    <property type="protein sequence ID" value="MBB6696022.1"/>
    <property type="molecule type" value="Genomic_DNA"/>
</dbReference>
<keyword evidence="3" id="KW-0812">Transmembrane</keyword>
<dbReference type="InterPro" id="IPR016047">
    <property type="entry name" value="M23ase_b-sheet_dom"/>
</dbReference>
<organism evidence="5 6">
    <name type="scientific">Cohnella xylanilytica</name>
    <dbReference type="NCBI Taxonomy" id="557555"/>
    <lineage>
        <taxon>Bacteria</taxon>
        <taxon>Bacillati</taxon>
        <taxon>Bacillota</taxon>
        <taxon>Bacilli</taxon>
        <taxon>Bacillales</taxon>
        <taxon>Paenibacillaceae</taxon>
        <taxon>Cohnella</taxon>
    </lineage>
</organism>
<dbReference type="Pfam" id="PF01551">
    <property type="entry name" value="Peptidase_M23"/>
    <property type="match status" value="1"/>
</dbReference>
<dbReference type="PANTHER" id="PTHR21666:SF286">
    <property type="entry name" value="LIPOPROTEIN NLPD"/>
    <property type="match status" value="1"/>
</dbReference>
<sequence length="343" mass="36785">MKWSKKRFTFVIIPDANGSVKRVSLPVALVVLIPALFILLVLAVVSLAILYRGNAGSVDSLQHKLADSSTRYEKILADKNDSIESLQTQVAGLSEKAKSIQEKIEEVNRLETQVKDMVGLHPSSDAKGGTSSVKAAGSTAVGGTVVDGDPADGGMGGEELPVTDEEIDAIMNETRSDLMSMEPAVEELKSRLEQTKLEVAKAQKALRKTPTIWPTDNRKITSLFGVRKDPFTGRARFHAGIDISGSVGDSIYATADGIVIHSGRDSAEGNNIIVDHGNGIRTRYMHLSKLIAEAGDKVSKGDVIGELGSTGRSTGPHLHYEVLRGDEQTDPAPYLQASRKVSE</sequence>
<evidence type="ECO:0000256" key="1">
    <source>
        <dbReference type="SAM" id="Coils"/>
    </source>
</evidence>
<evidence type="ECO:0000313" key="5">
    <source>
        <dbReference type="EMBL" id="MBB6696022.1"/>
    </source>
</evidence>
<dbReference type="PANTHER" id="PTHR21666">
    <property type="entry name" value="PEPTIDASE-RELATED"/>
    <property type="match status" value="1"/>
</dbReference>
<dbReference type="GO" id="GO:0004222">
    <property type="term" value="F:metalloendopeptidase activity"/>
    <property type="evidence" value="ECO:0007669"/>
    <property type="project" value="TreeGrafter"/>
</dbReference>
<evidence type="ECO:0000259" key="4">
    <source>
        <dbReference type="Pfam" id="PF01551"/>
    </source>
</evidence>
<dbReference type="Gene3D" id="2.70.70.10">
    <property type="entry name" value="Glucose Permease (Domain IIA)"/>
    <property type="match status" value="1"/>
</dbReference>
<dbReference type="AlphaFoldDB" id="A0A841U8I0"/>
<feature type="region of interest" description="Disordered" evidence="2">
    <location>
        <begin position="122"/>
        <end position="160"/>
    </location>
</feature>
<dbReference type="InterPro" id="IPR050570">
    <property type="entry name" value="Cell_wall_metabolism_enzyme"/>
</dbReference>
<dbReference type="FunFam" id="2.70.70.10:FF:000006">
    <property type="entry name" value="M23 family peptidase"/>
    <property type="match status" value="1"/>
</dbReference>
<dbReference type="InterPro" id="IPR011055">
    <property type="entry name" value="Dup_hybrid_motif"/>
</dbReference>
<feature type="domain" description="M23ase beta-sheet core" evidence="4">
    <location>
        <begin position="236"/>
        <end position="331"/>
    </location>
</feature>
<evidence type="ECO:0000256" key="2">
    <source>
        <dbReference type="SAM" id="MobiDB-lite"/>
    </source>
</evidence>
<feature type="coiled-coil region" evidence="1">
    <location>
        <begin position="76"/>
        <end position="120"/>
    </location>
</feature>
<dbReference type="SUPFAM" id="SSF51261">
    <property type="entry name" value="Duplicated hybrid motif"/>
    <property type="match status" value="1"/>
</dbReference>
<dbReference type="RefSeq" id="WP_185139965.1">
    <property type="nucleotide sequence ID" value="NZ_JACJVR010000163.1"/>
</dbReference>
<keyword evidence="6" id="KW-1185">Reference proteome</keyword>
<feature type="transmembrane region" description="Helical" evidence="3">
    <location>
        <begin position="28"/>
        <end position="51"/>
    </location>
</feature>
<reference evidence="5 6" key="1">
    <citation type="submission" date="2020-08" db="EMBL/GenBank/DDBJ databases">
        <title>Cohnella phylogeny.</title>
        <authorList>
            <person name="Dunlap C."/>
        </authorList>
    </citation>
    <scope>NUCLEOTIDE SEQUENCE [LARGE SCALE GENOMIC DNA]</scope>
    <source>
        <strain evidence="5 6">DSM 25239</strain>
    </source>
</reference>
<comment type="caution">
    <text evidence="5">The sequence shown here is derived from an EMBL/GenBank/DDBJ whole genome shotgun (WGS) entry which is preliminary data.</text>
</comment>
<proteinExistence type="predicted"/>
<keyword evidence="3" id="KW-1133">Transmembrane helix</keyword>
<protein>
    <submittedName>
        <fullName evidence="5">M23 family metallopeptidase</fullName>
    </submittedName>
</protein>
<dbReference type="CDD" id="cd12797">
    <property type="entry name" value="M23_peptidase"/>
    <property type="match status" value="1"/>
</dbReference>